<evidence type="ECO:0000313" key="15">
    <source>
        <dbReference type="EMBL" id="KKH10466.1"/>
    </source>
</evidence>
<evidence type="ECO:0000313" key="67">
    <source>
        <dbReference type="Proteomes" id="UP000034692"/>
    </source>
</evidence>
<dbReference type="EMBL" id="JJQC01000095">
    <property type="protein sequence ID" value="KKH20570.1"/>
    <property type="molecule type" value="Genomic_DNA"/>
</dbReference>
<dbReference type="Proteomes" id="UP000034021">
    <property type="component" value="Unassembled WGS sequence"/>
</dbReference>
<dbReference type="Proteomes" id="UP000034399">
    <property type="component" value="Unassembled WGS sequence"/>
</dbReference>
<evidence type="ECO:0000313" key="74">
    <source>
        <dbReference type="Proteomes" id="UP000034925"/>
    </source>
</evidence>
<dbReference type="Proteomes" id="UP000034758">
    <property type="component" value="Unassembled WGS sequence"/>
</dbReference>
<dbReference type="Proteomes" id="UP000034450">
    <property type="component" value="Unassembled WGS sequence"/>
</dbReference>
<dbReference type="Proteomes" id="UP000034921">
    <property type="component" value="Unassembled WGS sequence"/>
</dbReference>
<accession>A0A0F8SI19</accession>
<evidence type="ECO:0000313" key="30">
    <source>
        <dbReference type="EMBL" id="KKH69013.1"/>
    </source>
</evidence>
<evidence type="ECO:0000313" key="56">
    <source>
        <dbReference type="Proteomes" id="UP000034227"/>
    </source>
</evidence>
<evidence type="ECO:0000313" key="37">
    <source>
        <dbReference type="EMBL" id="KKH89923.1"/>
    </source>
</evidence>
<evidence type="ECO:0000313" key="3">
    <source>
        <dbReference type="EMBL" id="KKF98961.1"/>
    </source>
</evidence>
<dbReference type="EMBL" id="JJQM01000057">
    <property type="protein sequence ID" value="KKH56736.1"/>
    <property type="molecule type" value="Genomic_DNA"/>
</dbReference>
<dbReference type="EMBL" id="JJQB01000098">
    <property type="protein sequence ID" value="KKH18289.1"/>
    <property type="molecule type" value="Genomic_DNA"/>
</dbReference>
<dbReference type="EMBL" id="JJQV01000148">
    <property type="protein sequence ID" value="KKH79953.1"/>
    <property type="molecule type" value="Genomic_DNA"/>
</dbReference>
<evidence type="ECO:0000313" key="60">
    <source>
        <dbReference type="Proteomes" id="UP000034399"/>
    </source>
</evidence>
<dbReference type="EMBL" id="JJQO01000203">
    <property type="protein sequence ID" value="KKH63188.1"/>
    <property type="molecule type" value="Genomic_DNA"/>
</dbReference>
<evidence type="ECO:0000313" key="34">
    <source>
        <dbReference type="EMBL" id="KKH79953.1"/>
    </source>
</evidence>
<evidence type="ECO:0000313" key="29">
    <source>
        <dbReference type="EMBL" id="KKH64634.1"/>
    </source>
</evidence>
<evidence type="ECO:0000313" key="23">
    <source>
        <dbReference type="EMBL" id="KKH40296.1"/>
    </source>
</evidence>
<evidence type="ECO:0000313" key="14">
    <source>
        <dbReference type="EMBL" id="KKG77645.1"/>
    </source>
</evidence>
<evidence type="ECO:0000313" key="62">
    <source>
        <dbReference type="Proteomes" id="UP000034450"/>
    </source>
</evidence>
<sequence>MLRRISSKSLAEVFFVMLLLVTFFYYIFPGNDSLFMLFGQLVGIVFYALMAFAIISVNVLIIKLAIKYYKK</sequence>
<evidence type="ECO:0000313" key="69">
    <source>
        <dbReference type="Proteomes" id="UP000034758"/>
    </source>
</evidence>
<dbReference type="EMBL" id="JJOS01000122">
    <property type="protein sequence ID" value="KKF98961.1"/>
    <property type="molecule type" value="Genomic_DNA"/>
</dbReference>
<dbReference type="EMBL" id="JJQZ01000017">
    <property type="protein sequence ID" value="KKH99316.1"/>
    <property type="molecule type" value="Genomic_DNA"/>
</dbReference>
<keyword evidence="64" id="KW-1185">Reference proteome</keyword>
<dbReference type="Proteomes" id="UP000034298">
    <property type="component" value="Unassembled WGS sequence"/>
</dbReference>
<reference evidence="41 42" key="1">
    <citation type="journal article" date="2015" name="ISME J.">
        <title>Genomic and phenotypic differentiation among Methanosarcina mazei populations from Columbia River sediment.</title>
        <authorList>
            <person name="Youngblut N.D."/>
            <person name="Wirth J.S."/>
            <person name="Henriksen J.R."/>
            <person name="Smith M."/>
            <person name="Simon H."/>
            <person name="Metcalf W.W."/>
            <person name="Whitaker R.J."/>
        </authorList>
    </citation>
    <scope>NUCLEOTIDE SEQUENCE [LARGE SCALE GENOMIC DNA]</scope>
    <source>
        <strain evidence="18 51">1.F.A.1A.3</strain>
        <strain evidence="17 68">1.F.A.1B.3</strain>
        <strain evidence="19 46">1.F.A.1B.4</strain>
        <strain evidence="20 56">1.F.A.2.8</strain>
        <strain evidence="22 73">1.F.M.0.5</strain>
        <strain evidence="21 59">1.H.A.0.1</strain>
        <strain evidence="23 69">1.H.A.1A.1</strain>
        <strain evidence="24 48">1.H.A.1A.3</strain>
        <strain evidence="25 42">1.H.A.1A.6</strain>
        <strain evidence="26 57">1.H.A.2.3</strain>
        <strain evidence="27 62">1.H.A.2.6</strain>
        <strain evidence="28 67">1.H.A.2.7</strain>
        <strain evidence="29">1.H.A.2.8</strain>
        <strain evidence="30 45">1.H.M.0.1</strain>
        <strain evidence="31 74">1.H.M.1A.1</strain>
        <strain evidence="32 49">1.H.M.1A.2</strain>
        <strain evidence="33 71">1.H.M.1A.3</strain>
        <strain evidence="35 54">1.H.M.2.1</strain>
        <strain evidence="34 41">1.H.M.2.2</strain>
        <strain evidence="37 75">1.H.M.2.3</strain>
        <strain evidence="36 66">1.H.M.2.4</strain>
        <strain evidence="38 72">1.H.T.2.1</strain>
        <strain evidence="39 63">1.H.T.2.5</strain>
        <strain evidence="2 53">2.F.A.2.3</strain>
        <strain evidence="3 64">2.F.A.2.4</strain>
        <strain evidence="4 65">2.F.T.0.2</strain>
        <strain evidence="5 50">2.F.T.2.6</strain>
        <strain evidence="6 60">3.F.A.1A.1</strain>
        <strain evidence="7 43">3.F.A.1A.3</strain>
        <strain evidence="8 58">3.F.A.1B.1</strain>
        <strain evidence="9 55">3.F.A.2.6</strain>
        <strain evidence="10 61">3.F.T.2.1</strain>
        <strain evidence="13">3.H.A.1A.1</strain>
        <strain evidence="11 52">3.H.A.1A.2</strain>
        <strain evidence="12 47">3.H.A.2.1</strain>
        <strain evidence="14 44">3.H.A.2.5</strain>
        <strain evidence="16 70">3.H.T.1A.1</strain>
        <strain evidence="15 76">3.H.T.1A.2</strain>
    </source>
</reference>
<evidence type="ECO:0000313" key="31">
    <source>
        <dbReference type="EMBL" id="KKH72939.1"/>
    </source>
</evidence>
<dbReference type="Proteomes" id="UP000034597">
    <property type="component" value="Unassembled WGS sequence"/>
</dbReference>
<dbReference type="Proteomes" id="UP000034733">
    <property type="component" value="Unassembled WGS sequence"/>
</dbReference>
<dbReference type="EMBL" id="JJQS01000060">
    <property type="protein sequence ID" value="KKH75823.1"/>
    <property type="molecule type" value="Genomic_DNA"/>
</dbReference>
<dbReference type="EMBL" id="JJPO01000034">
    <property type="protein sequence ID" value="KKG75234.1"/>
    <property type="molecule type" value="Genomic_DNA"/>
</dbReference>
<dbReference type="EMBL" id="JJQP01000188">
    <property type="protein sequence ID" value="KKH64634.1"/>
    <property type="molecule type" value="Genomic_DNA"/>
</dbReference>
<evidence type="ECO:0000313" key="73">
    <source>
        <dbReference type="Proteomes" id="UP000034921"/>
    </source>
</evidence>
<dbReference type="Proteomes" id="UP000033889">
    <property type="component" value="Unassembled WGS sequence"/>
</dbReference>
<evidence type="ECO:0000313" key="26">
    <source>
        <dbReference type="EMBL" id="KKH56736.1"/>
    </source>
</evidence>
<dbReference type="Proteomes" id="UP000034692">
    <property type="component" value="Unassembled WGS sequence"/>
</dbReference>
<dbReference type="Proteomes" id="UP000034040">
    <property type="component" value="Unassembled WGS sequence"/>
</dbReference>
<evidence type="ECO:0000313" key="18">
    <source>
        <dbReference type="EMBL" id="KKH20166.1"/>
    </source>
</evidence>
<dbReference type="Proteomes" id="UP000034872">
    <property type="component" value="Unassembled WGS sequence"/>
</dbReference>
<dbReference type="Proteomes" id="UP000034937">
    <property type="component" value="Unassembled WGS sequence"/>
</dbReference>
<dbReference type="EMBL" id="JJOT01000034">
    <property type="protein sequence ID" value="KKG04216.1"/>
    <property type="molecule type" value="Genomic_DNA"/>
</dbReference>
<evidence type="ECO:0000313" key="4">
    <source>
        <dbReference type="EMBL" id="KKG04216.1"/>
    </source>
</evidence>
<evidence type="ECO:0000313" key="5">
    <source>
        <dbReference type="EMBL" id="KKG10554.1"/>
    </source>
</evidence>
<evidence type="ECO:0000313" key="22">
    <source>
        <dbReference type="EMBL" id="KKH30070.1"/>
    </source>
</evidence>
<evidence type="ECO:0000313" key="2">
    <source>
        <dbReference type="EMBL" id="KKF98144.1"/>
    </source>
</evidence>
<evidence type="ECO:0000313" key="11">
    <source>
        <dbReference type="EMBL" id="KKG74486.1"/>
    </source>
</evidence>
<evidence type="ECO:0000313" key="13">
    <source>
        <dbReference type="EMBL" id="KKG76325.1"/>
    </source>
</evidence>
<dbReference type="Proteomes" id="UP000034232">
    <property type="component" value="Unassembled WGS sequence"/>
</dbReference>
<evidence type="ECO:0000313" key="38">
    <source>
        <dbReference type="EMBL" id="KKH99316.1"/>
    </source>
</evidence>
<proteinExistence type="predicted"/>
<dbReference type="EMBL" id="JJQR01000123">
    <property type="protein sequence ID" value="KKH72939.1"/>
    <property type="molecule type" value="Genomic_DNA"/>
</dbReference>
<dbReference type="EMBL" id="JJPG01000086">
    <property type="protein sequence ID" value="KKG51783.1"/>
    <property type="molecule type" value="Genomic_DNA"/>
</dbReference>
<evidence type="ECO:0000313" key="64">
    <source>
        <dbReference type="Proteomes" id="UP000034578"/>
    </source>
</evidence>
<evidence type="ECO:0000313" key="59">
    <source>
        <dbReference type="Proteomes" id="UP000034338"/>
    </source>
</evidence>
<dbReference type="EMBL" id="JJQN01000070">
    <property type="protein sequence ID" value="KKH60681.1"/>
    <property type="molecule type" value="Genomic_DNA"/>
</dbReference>
<dbReference type="EMBL" id="JJOU01000176">
    <property type="protein sequence ID" value="KKG10554.1"/>
    <property type="molecule type" value="Genomic_DNA"/>
</dbReference>
<evidence type="ECO:0000313" key="6">
    <source>
        <dbReference type="EMBL" id="KKG25867.1"/>
    </source>
</evidence>
<evidence type="ECO:0000313" key="47">
    <source>
        <dbReference type="Proteomes" id="UP000034001"/>
    </source>
</evidence>
<evidence type="ECO:0000313" key="72">
    <source>
        <dbReference type="Proteomes" id="UP000034872"/>
    </source>
</evidence>
<dbReference type="Proteomes" id="UP000033878">
    <property type="component" value="Unassembled WGS sequence"/>
</dbReference>
<dbReference type="EMBL" id="JJQD01000181">
    <property type="protein sequence ID" value="KKH24331.1"/>
    <property type="molecule type" value="Genomic_DNA"/>
</dbReference>
<dbReference type="Proteomes" id="UP000033987">
    <property type="component" value="Unassembled WGS sequence"/>
</dbReference>
<evidence type="ECO:0000313" key="21">
    <source>
        <dbReference type="EMBL" id="KKH26474.1"/>
    </source>
</evidence>
<dbReference type="EMBL" id="JJPM01000122">
    <property type="protein sequence ID" value="KKG76325.1"/>
    <property type="molecule type" value="Genomic_DNA"/>
</dbReference>
<evidence type="ECO:0000313" key="71">
    <source>
        <dbReference type="Proteomes" id="UP000034842"/>
    </source>
</evidence>
<dbReference type="EMBL" id="JJPN01000028">
    <property type="protein sequence ID" value="KKG74486.1"/>
    <property type="molecule type" value="Genomic_DNA"/>
</dbReference>
<dbReference type="Proteomes" id="UP000034152">
    <property type="component" value="Unassembled WGS sequence"/>
</dbReference>
<dbReference type="Proteomes" id="UP000034668">
    <property type="component" value="Unassembled WGS sequence"/>
</dbReference>
<evidence type="ECO:0000313" key="39">
    <source>
        <dbReference type="EMBL" id="KKI02126.1"/>
    </source>
</evidence>
<evidence type="ECO:0000313" key="65">
    <source>
        <dbReference type="Proteomes" id="UP000034597"/>
    </source>
</evidence>
<dbReference type="EMBL" id="JJPZ01000087">
    <property type="protein sequence ID" value="KKH10466.1"/>
    <property type="molecule type" value="Genomic_DNA"/>
</dbReference>
<evidence type="ECO:0000313" key="45">
    <source>
        <dbReference type="Proteomes" id="UP000033933"/>
    </source>
</evidence>
<dbReference type="EMBL" id="JJQW01000031">
    <property type="protein sequence ID" value="KKH89923.1"/>
    <property type="molecule type" value="Genomic_DNA"/>
</dbReference>
<evidence type="ECO:0000313" key="42">
    <source>
        <dbReference type="Proteomes" id="UP000033864"/>
    </source>
</evidence>
<evidence type="ECO:0000313" key="46">
    <source>
        <dbReference type="Proteomes" id="UP000033987"/>
    </source>
</evidence>
<evidence type="ECO:0000256" key="1">
    <source>
        <dbReference type="SAM" id="Phobius"/>
    </source>
</evidence>
<dbReference type="EMBL" id="JJQE01000060">
    <property type="protein sequence ID" value="KKH30070.1"/>
    <property type="molecule type" value="Genomic_DNA"/>
</dbReference>
<protein>
    <submittedName>
        <fullName evidence="31">Uncharacterized protein</fullName>
    </submittedName>
</protein>
<dbReference type="Proteomes" id="UP000034074">
    <property type="component" value="Unassembled WGS sequence"/>
</dbReference>
<dbReference type="Proteomes" id="UP000034820">
    <property type="component" value="Unassembled WGS sequence"/>
</dbReference>
<evidence type="ECO:0000313" key="19">
    <source>
        <dbReference type="EMBL" id="KKH20570.1"/>
    </source>
</evidence>
<dbReference type="Proteomes" id="UP000034925">
    <property type="component" value="Unassembled WGS sequence"/>
</dbReference>
<evidence type="ECO:0000313" key="70">
    <source>
        <dbReference type="Proteomes" id="UP000034820"/>
    </source>
</evidence>
<evidence type="ECO:0000313" key="52">
    <source>
        <dbReference type="Proteomes" id="UP000034074"/>
    </source>
</evidence>
<keyword evidence="1" id="KW-0812">Transmembrane</keyword>
<evidence type="ECO:0000313" key="36">
    <source>
        <dbReference type="EMBL" id="KKH89676.1"/>
    </source>
</evidence>
<evidence type="ECO:0000313" key="28">
    <source>
        <dbReference type="EMBL" id="KKH63188.1"/>
    </source>
</evidence>
<dbReference type="EMBL" id="JJPB01000121">
    <property type="protein sequence ID" value="KKG29077.1"/>
    <property type="molecule type" value="Genomic_DNA"/>
</dbReference>
<dbReference type="Proteomes" id="UP000034424">
    <property type="component" value="Unassembled WGS sequence"/>
</dbReference>
<evidence type="ECO:0000313" key="66">
    <source>
        <dbReference type="Proteomes" id="UP000034668"/>
    </source>
</evidence>
<dbReference type="EMBL" id="JJQF01000150">
    <property type="protein sequence ID" value="KKH26474.1"/>
    <property type="molecule type" value="Genomic_DNA"/>
</dbReference>
<dbReference type="EMBL" id="JJQG01000055">
    <property type="protein sequence ID" value="KKH40296.1"/>
    <property type="molecule type" value="Genomic_DNA"/>
</dbReference>
<dbReference type="Proteomes" id="UP000033933">
    <property type="component" value="Unassembled WGS sequence"/>
</dbReference>
<dbReference type="EMBL" id="JJQX01000217">
    <property type="protein sequence ID" value="KKH89676.1"/>
    <property type="molecule type" value="Genomic_DNA"/>
</dbReference>
<feature type="transmembrane region" description="Helical" evidence="1">
    <location>
        <begin position="9"/>
        <end position="28"/>
    </location>
</feature>
<keyword evidence="1" id="KW-0472">Membrane</keyword>
<dbReference type="Proteomes" id="UP000034338">
    <property type="component" value="Unassembled WGS sequence"/>
</dbReference>
<dbReference type="EMBL" id="JJPQ01000176">
    <property type="protein sequence ID" value="KKG77645.1"/>
    <property type="molecule type" value="Genomic_DNA"/>
</dbReference>
<organism evidence="31 74">
    <name type="scientific">Methanosarcina mazei</name>
    <name type="common">Methanosarcina frisia</name>
    <dbReference type="NCBI Taxonomy" id="2209"/>
    <lineage>
        <taxon>Archaea</taxon>
        <taxon>Methanobacteriati</taxon>
        <taxon>Methanobacteriota</taxon>
        <taxon>Stenosarchaea group</taxon>
        <taxon>Methanomicrobia</taxon>
        <taxon>Methanosarcinales</taxon>
        <taxon>Methanosarcinaceae</taxon>
        <taxon>Methanosarcina</taxon>
    </lineage>
</organism>
<evidence type="ECO:0000313" key="7">
    <source>
        <dbReference type="EMBL" id="KKG29077.1"/>
    </source>
</evidence>
<evidence type="ECO:0000313" key="43">
    <source>
        <dbReference type="Proteomes" id="UP000033878"/>
    </source>
</evidence>
<dbReference type="Proteomes" id="UP000034227">
    <property type="component" value="Unassembled WGS sequence"/>
</dbReference>
<keyword evidence="1" id="KW-1133">Transmembrane helix</keyword>
<dbReference type="Proteomes" id="UP000034195">
    <property type="component" value="Unassembled WGS sequence"/>
</dbReference>
<evidence type="ECO:0000313" key="53">
    <source>
        <dbReference type="Proteomes" id="UP000034142"/>
    </source>
</evidence>
<dbReference type="Proteomes" id="UP000034547">
    <property type="component" value="Unassembled WGS sequence"/>
</dbReference>
<evidence type="ECO:0000313" key="48">
    <source>
        <dbReference type="Proteomes" id="UP000034021"/>
    </source>
</evidence>
<evidence type="ECO:0000313" key="54">
    <source>
        <dbReference type="Proteomes" id="UP000034152"/>
    </source>
</evidence>
<evidence type="ECO:0000313" key="32">
    <source>
        <dbReference type="EMBL" id="KKH75823.1"/>
    </source>
</evidence>
<dbReference type="EMBL" id="JJQA01000017">
    <property type="protein sequence ID" value="KKH20166.1"/>
    <property type="molecule type" value="Genomic_DNA"/>
</dbReference>
<evidence type="ECO:0000313" key="58">
    <source>
        <dbReference type="Proteomes" id="UP000034298"/>
    </source>
</evidence>
<evidence type="ECO:0000313" key="63">
    <source>
        <dbReference type="Proteomes" id="UP000034547"/>
    </source>
</evidence>
<evidence type="ECO:0000313" key="50">
    <source>
        <dbReference type="Proteomes" id="UP000034047"/>
    </source>
</evidence>
<dbReference type="Proteomes" id="UP000034047">
    <property type="component" value="Unassembled WGS sequence"/>
</dbReference>
<evidence type="ECO:0000313" key="27">
    <source>
        <dbReference type="EMBL" id="KKH60681.1"/>
    </source>
</evidence>
<dbReference type="EMBL" id="JJQU01000146">
    <property type="protein sequence ID" value="KKH84282.1"/>
    <property type="molecule type" value="Genomic_DNA"/>
</dbReference>
<evidence type="ECO:0000313" key="10">
    <source>
        <dbReference type="EMBL" id="KKG63012.1"/>
    </source>
</evidence>
<evidence type="ECO:0000313" key="49">
    <source>
        <dbReference type="Proteomes" id="UP000034040"/>
    </source>
</evidence>
<dbReference type="EMBL" id="JJQJ01000078">
    <property type="protein sequence ID" value="KKH50715.1"/>
    <property type="molecule type" value="Genomic_DNA"/>
</dbReference>
<dbReference type="AlphaFoldDB" id="A0A0F8SI19"/>
<evidence type="ECO:0000313" key="16">
    <source>
        <dbReference type="EMBL" id="KKH12134.1"/>
    </source>
</evidence>
<evidence type="ECO:0000313" key="77">
    <source>
        <dbReference type="Proteomes" id="UP000300067"/>
    </source>
</evidence>
<evidence type="ECO:0000313" key="75">
    <source>
        <dbReference type="Proteomes" id="UP000034937"/>
    </source>
</evidence>
<evidence type="ECO:0000313" key="33">
    <source>
        <dbReference type="EMBL" id="KKH79200.1"/>
    </source>
</evidence>
<dbReference type="EMBL" id="JJPL01000105">
    <property type="protein sequence ID" value="KKG63012.1"/>
    <property type="molecule type" value="Genomic_DNA"/>
</dbReference>
<dbReference type="EMBL" id="JJRB01000113">
    <property type="protein sequence ID" value="KKI02126.1"/>
    <property type="molecule type" value="Genomic_DNA"/>
</dbReference>
<evidence type="ECO:0000313" key="12">
    <source>
        <dbReference type="EMBL" id="KKG75234.1"/>
    </source>
</evidence>
<dbReference type="Proteomes" id="UP000034064">
    <property type="component" value="Unassembled WGS sequence"/>
</dbReference>
<evidence type="ECO:0000313" key="40">
    <source>
        <dbReference type="EMBL" id="QCR16441.1"/>
    </source>
</evidence>
<dbReference type="Proteomes" id="UP000034578">
    <property type="component" value="Unassembled WGS sequence"/>
</dbReference>
<dbReference type="Proteomes" id="UP000033814">
    <property type="component" value="Unassembled WGS sequence"/>
</dbReference>
<dbReference type="EMBL" id="JJQQ01000041">
    <property type="protein sequence ID" value="KKH69013.1"/>
    <property type="molecule type" value="Genomic_DNA"/>
</dbReference>
<dbReference type="Proteomes" id="UP000300067">
    <property type="component" value="Chromosome"/>
</dbReference>
<evidence type="ECO:0000313" key="61">
    <source>
        <dbReference type="Proteomes" id="UP000034424"/>
    </source>
</evidence>
<feature type="transmembrane region" description="Helical" evidence="1">
    <location>
        <begin position="34"/>
        <end position="61"/>
    </location>
</feature>
<gene>
    <name evidence="40" type="ORF">DKM28_10785</name>
    <name evidence="8" type="ORF">DU30_18235</name>
    <name evidence="2" type="ORF">DU31_02430</name>
    <name evidence="5" type="ORF">DU34_05100</name>
    <name evidence="21" type="ORF">DU37_00885</name>
    <name evidence="9" type="ORF">DU38_03885</name>
    <name evidence="4" type="ORF">DU40_00890</name>
    <name evidence="13" type="ORF">DU43_08670</name>
    <name evidence="18" type="ORF">DU44_02825</name>
    <name evidence="11" type="ORF">DU46_06875</name>
    <name evidence="3" type="ORF">DU47_01065</name>
    <name evidence="17" type="ORF">DU48_00660</name>
    <name evidence="7" type="ORF">DU49_17165</name>
    <name evidence="24" type="ORF">DU50_03090</name>
    <name evidence="16" type="ORF">DU51_03320</name>
    <name evidence="6" type="ORF">DU52_04470</name>
    <name evidence="23" type="ORF">DU54_01815</name>
    <name evidence="20" type="ORF">DU58_04885</name>
    <name evidence="22" type="ORF">DU60_02715</name>
    <name evidence="14" type="ORF">DU61_03120</name>
    <name evidence="15" type="ORF">DU62_02355</name>
    <name evidence="12" type="ORF">DU63_02475</name>
    <name evidence="19" type="ORF">DU65_02460</name>
    <name evidence="10" type="ORF">DU67_01120</name>
    <name evidence="29" type="ORF">DU73_06040</name>
    <name evidence="27" type="ORF">DU74_03475</name>
    <name evidence="28" type="ORF">DU75_02215</name>
    <name evidence="26" type="ORF">DU76_18045</name>
    <name evidence="32" type="ORF">DU77_15150</name>
    <name evidence="33" type="ORF">DU78_05290</name>
    <name evidence="36" type="ORF">DU79_06040</name>
    <name evidence="35" type="ORF">DU80_04690</name>
    <name evidence="34" type="ORF">DU82_18120</name>
    <name evidence="39" type="ORF">DU83_02640</name>
    <name evidence="38" type="ORF">DU84_19830</name>
    <name evidence="25" type="ORF">DU85_04250</name>
    <name evidence="31" type="ORF">DU86_01925</name>
    <name evidence="30" type="ORF">DU87_02680</name>
    <name evidence="37" type="ORF">DU88_18555</name>
</gene>
<evidence type="ECO:0000313" key="76">
    <source>
        <dbReference type="Proteomes" id="UP000034944"/>
    </source>
</evidence>
<dbReference type="EMBL" id="JJPC01000118">
    <property type="protein sequence ID" value="KKG32613.1"/>
    <property type="molecule type" value="Genomic_DNA"/>
</dbReference>
<evidence type="ECO:0000313" key="20">
    <source>
        <dbReference type="EMBL" id="KKH24331.1"/>
    </source>
</evidence>
<evidence type="ECO:0000313" key="55">
    <source>
        <dbReference type="Proteomes" id="UP000034195"/>
    </source>
</evidence>
<evidence type="ECO:0000313" key="51">
    <source>
        <dbReference type="Proteomes" id="UP000034064"/>
    </source>
</evidence>
<dbReference type="EMBL" id="JJPA01000261">
    <property type="protein sequence ID" value="KKG25867.1"/>
    <property type="molecule type" value="Genomic_DNA"/>
</dbReference>
<evidence type="ECO:0000313" key="68">
    <source>
        <dbReference type="Proteomes" id="UP000034733"/>
    </source>
</evidence>
<evidence type="ECO:0000313" key="44">
    <source>
        <dbReference type="Proteomes" id="UP000033889"/>
    </source>
</evidence>
<dbReference type="Proteomes" id="UP000034001">
    <property type="component" value="Unassembled WGS sequence"/>
</dbReference>
<dbReference type="EMBL" id="CP029709">
    <property type="protein sequence ID" value="QCR16441.1"/>
    <property type="molecule type" value="Genomic_DNA"/>
</dbReference>
<evidence type="ECO:0000313" key="57">
    <source>
        <dbReference type="Proteomes" id="UP000034232"/>
    </source>
</evidence>
<evidence type="ECO:0000313" key="35">
    <source>
        <dbReference type="EMBL" id="KKH84282.1"/>
    </source>
</evidence>
<dbReference type="Proteomes" id="UP000034944">
    <property type="component" value="Unassembled WGS sequence"/>
</dbReference>
<evidence type="ECO:0000313" key="17">
    <source>
        <dbReference type="EMBL" id="KKH18289.1"/>
    </source>
</evidence>
<dbReference type="Proteomes" id="UP000034842">
    <property type="component" value="Unassembled WGS sequence"/>
</dbReference>
<dbReference type="EMBL" id="JJOR01000182">
    <property type="protein sequence ID" value="KKF98144.1"/>
    <property type="molecule type" value="Genomic_DNA"/>
</dbReference>
<dbReference type="Proteomes" id="UP000034142">
    <property type="component" value="Unassembled WGS sequence"/>
</dbReference>
<name>A0A0F8SI19_METMZ</name>
<reference evidence="40 77" key="2">
    <citation type="submission" date="2018-05" db="EMBL/GenBank/DDBJ databases">
        <title>Methanosarcina gilichinskyana sp. nov., a novel methanogenic archaeon isolated from Holocene permafrost, North East Russia.</title>
        <authorList>
            <person name="Oshurkova V."/>
            <person name="Meer M."/>
            <person name="Bochkareva O."/>
            <person name="Shcherbakova V."/>
        </authorList>
    </citation>
    <scope>NUCLEOTIDE SEQUENCE [LARGE SCALE GENOMIC DNA]</scope>
    <source>
        <strain evidence="40 77">JL01</strain>
    </source>
</reference>
<dbReference type="EMBL" id="JJPY01000008">
    <property type="protein sequence ID" value="KKH12134.1"/>
    <property type="molecule type" value="Genomic_DNA"/>
</dbReference>
<evidence type="ECO:0000313" key="9">
    <source>
        <dbReference type="EMBL" id="KKG51783.1"/>
    </source>
</evidence>
<evidence type="ECO:0000313" key="8">
    <source>
        <dbReference type="EMBL" id="KKG32613.1"/>
    </source>
</evidence>
<dbReference type="EMBL" id="JJQH01000091">
    <property type="protein sequence ID" value="KKH40416.1"/>
    <property type="molecule type" value="Genomic_DNA"/>
</dbReference>
<dbReference type="PATRIC" id="fig|2209.40.peg.3640"/>
<dbReference type="Proteomes" id="UP000033864">
    <property type="component" value="Unassembled WGS sequence"/>
</dbReference>
<evidence type="ECO:0000313" key="24">
    <source>
        <dbReference type="EMBL" id="KKH40416.1"/>
    </source>
</evidence>
<evidence type="ECO:0000313" key="25">
    <source>
        <dbReference type="EMBL" id="KKH50715.1"/>
    </source>
</evidence>
<dbReference type="EMBL" id="JJQT01000107">
    <property type="protein sequence ID" value="KKH79200.1"/>
    <property type="molecule type" value="Genomic_DNA"/>
</dbReference>
<evidence type="ECO:0000313" key="41">
    <source>
        <dbReference type="Proteomes" id="UP000033814"/>
    </source>
</evidence>